<reference evidence="2 3" key="1">
    <citation type="submission" date="2016-04" db="EMBL/GenBank/DDBJ databases">
        <title>Evolutionary innovation and constraint leading to complex multicellularity in the Ascomycota.</title>
        <authorList>
            <person name="Cisse O."/>
            <person name="Nguyen A."/>
            <person name="Hewitt D.A."/>
            <person name="Jedd G."/>
            <person name="Stajich J.E."/>
        </authorList>
    </citation>
    <scope>NUCLEOTIDE SEQUENCE [LARGE SCALE GENOMIC DNA]</scope>
    <source>
        <strain evidence="2 3">DAH-3</strain>
    </source>
</reference>
<dbReference type="OrthoDB" id="4217619at2759"/>
<protein>
    <submittedName>
        <fullName evidence="2">PDZ domain-containing protein</fullName>
    </submittedName>
</protein>
<name>A0A1U7LWM1_NEOID</name>
<dbReference type="OMA" id="NNDEGYI"/>
<dbReference type="AlphaFoldDB" id="A0A1U7LWM1"/>
<evidence type="ECO:0000313" key="3">
    <source>
        <dbReference type="Proteomes" id="UP000186594"/>
    </source>
</evidence>
<accession>A0A1U7LWM1</accession>
<gene>
    <name evidence="2" type="ORF">NEOLI_001996</name>
</gene>
<dbReference type="SUPFAM" id="SSF50494">
    <property type="entry name" value="Trypsin-like serine proteases"/>
    <property type="match status" value="2"/>
</dbReference>
<comment type="caution">
    <text evidence="2">The sequence shown here is derived from an EMBL/GenBank/DDBJ whole genome shotgun (WGS) entry which is preliminary data.</text>
</comment>
<dbReference type="Pfam" id="PF13365">
    <property type="entry name" value="Trypsin_2"/>
    <property type="match status" value="1"/>
</dbReference>
<dbReference type="InterPro" id="IPR043504">
    <property type="entry name" value="Peptidase_S1_PA_chymotrypsin"/>
</dbReference>
<dbReference type="InterPro" id="IPR036034">
    <property type="entry name" value="PDZ_sf"/>
</dbReference>
<keyword evidence="3" id="KW-1185">Reference proteome</keyword>
<dbReference type="InterPro" id="IPR025926">
    <property type="entry name" value="PDZ-like_dom"/>
</dbReference>
<dbReference type="Pfam" id="PF12812">
    <property type="entry name" value="PDZ_1"/>
    <property type="match status" value="1"/>
</dbReference>
<organism evidence="2 3">
    <name type="scientific">Neolecta irregularis (strain DAH-3)</name>
    <dbReference type="NCBI Taxonomy" id="1198029"/>
    <lineage>
        <taxon>Eukaryota</taxon>
        <taxon>Fungi</taxon>
        <taxon>Dikarya</taxon>
        <taxon>Ascomycota</taxon>
        <taxon>Taphrinomycotina</taxon>
        <taxon>Neolectales</taxon>
        <taxon>Neolectaceae</taxon>
        <taxon>Neolecta</taxon>
    </lineage>
</organism>
<dbReference type="PANTHER" id="PTHR46366:SF1">
    <property type="entry name" value="PDZ DOMAIN-CONTAINING PROTEIN C1685.05"/>
    <property type="match status" value="1"/>
</dbReference>
<dbReference type="EMBL" id="LXFE01000123">
    <property type="protein sequence ID" value="OLL27067.1"/>
    <property type="molecule type" value="Genomic_DNA"/>
</dbReference>
<dbReference type="SUPFAM" id="SSF50156">
    <property type="entry name" value="PDZ domain-like"/>
    <property type="match status" value="1"/>
</dbReference>
<dbReference type="STRING" id="1198029.A0A1U7LWM1"/>
<evidence type="ECO:0000313" key="2">
    <source>
        <dbReference type="EMBL" id="OLL27067.1"/>
    </source>
</evidence>
<feature type="domain" description="PDZ-like" evidence="1">
    <location>
        <begin position="390"/>
        <end position="466"/>
    </location>
</feature>
<dbReference type="CDD" id="cd06719">
    <property type="entry name" value="PDZ2-4_Nma111p-like"/>
    <property type="match status" value="1"/>
</dbReference>
<dbReference type="PANTHER" id="PTHR46366">
    <property type="entry name" value="PRO-APOPTOTIC SERINE PROTEASE NMA111"/>
    <property type="match status" value="1"/>
</dbReference>
<dbReference type="Proteomes" id="UP000186594">
    <property type="component" value="Unassembled WGS sequence"/>
</dbReference>
<proteinExistence type="predicted"/>
<dbReference type="InterPro" id="IPR009003">
    <property type="entry name" value="Peptidase_S1_PA"/>
</dbReference>
<sequence>MSHPQFIDIPGRAISSGKFRRQSIASVSPPDPYGSASLLRSNILAENYFSSPPVIHNPQISQAQQWDLTLEKAIRSIVSIKASTLRAFDTESAGNYTATGFIVDKQRGIILSNRHVVSPAPISAAAVFCNYEEIPLVPLYRDPVHDFGFFKYDPAKVRFLEYDDIELCPDLAKVGLDIKVVGNDAGEKLSILGSTLARLDRDSPNYGSGSYNDFNTFYYQAASGTSGGSSGSPVLNIHGQAVALNAGGSNKSASSFYLPLNRVIRALRCLQQGLPITRGTLQTEFRHSSYDELRRLGLRTPIEAECRRKNPSATGRLTVDRVLLQGPGDGVLEPGDILMSCAIGGDNKDITQFYTLWEIIDDNIGKEITFNLCRGQKSLDVKVMIQDLHSITPSRFAEIGGAIIHDLSYQKARPYDLPVSGSGAFIATSGMFNWSSTTRDFLITSINGHATPNLDKFIEAVKLIPDGKRIPLRYRDMDRQEEEFSLLEIDWHFHSPFIFTRNDNTGVWDVEKILRNLGPLHPVRDIVSSGNALEKIQSTMVSISCRLPYSIHGYTSSSPYSGVGFVISNNPPLVICDRVCVPSEVVDLRITICNRTVKAQVVHLCTVAILTFDGECNLDIPAIDEDPVSVHDSVILFTLDHDQQLIKKESKVSSISLIETRRCYPPRFRVVNTEGIMLTDSSNNGGIIVRQVDEEYRVVALWGNVSSQGNDKAITWKTGISFSTYINPVLEMLRKKVTPVSKDVGVEFSSMQLATAVGLGLTNERTDQLVAAAKVHNGNPRAFYVSSRLRPSMPTELQVGDVVFQINGKLVSRASDFAVINTNEVVDIGILRNGIEQILAISTIVSPPSHAKKIVSWAGALLHETHAAALEQVSSSAVPAAGVYVCCCHYGSPSIDQFRPAHWIIQVDDEKVSFLDELEQIISGKTGEVMVKLINRKGITCVVSIKIDNLFWPSWKLERKGSVWQQSLL</sequence>
<evidence type="ECO:0000259" key="1">
    <source>
        <dbReference type="Pfam" id="PF12812"/>
    </source>
</evidence>
<dbReference type="Gene3D" id="2.40.10.10">
    <property type="entry name" value="Trypsin-like serine proteases"/>
    <property type="match status" value="2"/>
</dbReference>